<dbReference type="EMBL" id="RQFP01000014">
    <property type="protein sequence ID" value="TGK91551.1"/>
    <property type="molecule type" value="Genomic_DNA"/>
</dbReference>
<keyword evidence="4" id="KW-1185">Reference proteome</keyword>
<sequence>MLNSSEYILVTGSGSGIGYALSEHLIKENYKVIGTVIHKEEATQTKEKLGNSFHPIILDIRDENSVLKSVKSVKEILNDEPLKAVINVAGIVSNGPLCDLESNEFSNLLHVNVVGLHNVSRAFLPYLVKAKKPRIINISSTAGQRTLPFNGAYSSSKFAVEALSSVMRMEYHCLGIKVVVVAPSMIRTPMSAKIQNDLKKSPSMSVYQKPLQIFLQKAELSFQNGPPMDSVIQKIILALTKKNPKPRYVIYQSWFRDYLLTKILPVKTRESLVRKALGL</sequence>
<evidence type="ECO:0000313" key="3">
    <source>
        <dbReference type="EMBL" id="TGK91551.1"/>
    </source>
</evidence>
<organism evidence="3 4">
    <name type="scientific">Leptospira brenneri</name>
    <dbReference type="NCBI Taxonomy" id="2023182"/>
    <lineage>
        <taxon>Bacteria</taxon>
        <taxon>Pseudomonadati</taxon>
        <taxon>Spirochaetota</taxon>
        <taxon>Spirochaetia</taxon>
        <taxon>Leptospirales</taxon>
        <taxon>Leptospiraceae</taxon>
        <taxon>Leptospira</taxon>
    </lineage>
</organism>
<dbReference type="OrthoDB" id="9775296at2"/>
<dbReference type="Gene3D" id="3.40.50.720">
    <property type="entry name" value="NAD(P)-binding Rossmann-like Domain"/>
    <property type="match status" value="1"/>
</dbReference>
<dbReference type="PRINTS" id="PR00081">
    <property type="entry name" value="GDHRDH"/>
</dbReference>
<dbReference type="PANTHER" id="PTHR44169">
    <property type="entry name" value="NADPH-DEPENDENT 1-ACYLDIHYDROXYACETONE PHOSPHATE REDUCTASE"/>
    <property type="match status" value="1"/>
</dbReference>
<dbReference type="PANTHER" id="PTHR44169:SF6">
    <property type="entry name" value="NADPH-DEPENDENT 1-ACYLDIHYDROXYACETONE PHOSPHATE REDUCTASE"/>
    <property type="match status" value="1"/>
</dbReference>
<comment type="similarity">
    <text evidence="1">Belongs to the short-chain dehydrogenases/reductases (SDR) family.</text>
</comment>
<protein>
    <submittedName>
        <fullName evidence="3">SDR family NAD(P)-dependent oxidoreductase</fullName>
    </submittedName>
</protein>
<dbReference type="SUPFAM" id="SSF51735">
    <property type="entry name" value="NAD(P)-binding Rossmann-fold domains"/>
    <property type="match status" value="1"/>
</dbReference>
<comment type="caution">
    <text evidence="3">The sequence shown here is derived from an EMBL/GenBank/DDBJ whole genome shotgun (WGS) entry which is preliminary data.</text>
</comment>
<evidence type="ECO:0000256" key="2">
    <source>
        <dbReference type="ARBA" id="ARBA00023002"/>
    </source>
</evidence>
<dbReference type="GO" id="GO:0016491">
    <property type="term" value="F:oxidoreductase activity"/>
    <property type="evidence" value="ECO:0007669"/>
    <property type="project" value="UniProtKB-KW"/>
</dbReference>
<dbReference type="Pfam" id="PF00106">
    <property type="entry name" value="adh_short"/>
    <property type="match status" value="1"/>
</dbReference>
<dbReference type="RefSeq" id="WP_135677170.1">
    <property type="nucleotide sequence ID" value="NZ_RQFP01000014.1"/>
</dbReference>
<dbReference type="InterPro" id="IPR002347">
    <property type="entry name" value="SDR_fam"/>
</dbReference>
<dbReference type="InterPro" id="IPR020904">
    <property type="entry name" value="Sc_DH/Rdtase_CS"/>
</dbReference>
<dbReference type="Proteomes" id="UP000297891">
    <property type="component" value="Unassembled WGS sequence"/>
</dbReference>
<keyword evidence="2" id="KW-0560">Oxidoreductase</keyword>
<dbReference type="PROSITE" id="PS00061">
    <property type="entry name" value="ADH_SHORT"/>
    <property type="match status" value="1"/>
</dbReference>
<name>A0A5F1Z5M8_9LEPT</name>
<proteinExistence type="inferred from homology"/>
<reference evidence="3" key="1">
    <citation type="journal article" date="2019" name="PLoS Negl. Trop. Dis.">
        <title>Revisiting the worldwide diversity of Leptospira species in the environment.</title>
        <authorList>
            <person name="Vincent A.T."/>
            <person name="Schiettekatte O."/>
            <person name="Bourhy P."/>
            <person name="Veyrier F.J."/>
            <person name="Picardeau M."/>
        </authorList>
    </citation>
    <scope>NUCLEOTIDE SEQUENCE [LARGE SCALE GENOMIC DNA]</scope>
    <source>
        <strain evidence="3">201800277</strain>
    </source>
</reference>
<evidence type="ECO:0000313" key="4">
    <source>
        <dbReference type="Proteomes" id="UP000297891"/>
    </source>
</evidence>
<dbReference type="InterPro" id="IPR036291">
    <property type="entry name" value="NAD(P)-bd_dom_sf"/>
</dbReference>
<dbReference type="AlphaFoldDB" id="A0A5F1Z5M8"/>
<evidence type="ECO:0000256" key="1">
    <source>
        <dbReference type="ARBA" id="ARBA00006484"/>
    </source>
</evidence>
<accession>A0A5F1Z5M8</accession>
<gene>
    <name evidence="3" type="ORF">EHQ30_15165</name>
</gene>